<evidence type="ECO:0000256" key="1">
    <source>
        <dbReference type="SAM" id="Phobius"/>
    </source>
</evidence>
<dbReference type="CDD" id="cd01949">
    <property type="entry name" value="GGDEF"/>
    <property type="match status" value="1"/>
</dbReference>
<evidence type="ECO:0000313" key="3">
    <source>
        <dbReference type="EMBL" id="QBX55330.1"/>
    </source>
</evidence>
<dbReference type="SUPFAM" id="SSF55073">
    <property type="entry name" value="Nucleotide cyclase"/>
    <property type="match status" value="1"/>
</dbReference>
<dbReference type="NCBIfam" id="TIGR00254">
    <property type="entry name" value="GGDEF"/>
    <property type="match status" value="1"/>
</dbReference>
<feature type="transmembrane region" description="Helical" evidence="1">
    <location>
        <begin position="34"/>
        <end position="54"/>
    </location>
</feature>
<name>A0A4P7IEY9_9ACTN</name>
<dbReference type="SMART" id="SM00267">
    <property type="entry name" value="GGDEF"/>
    <property type="match status" value="1"/>
</dbReference>
<sequence>MLHTPSLYIALAVLMATVFVLFYFVTYRSSRAPYAGWWCASLGLQALARVFYLWDGTPQRVWANPVAITLDALGMGCIWAASRSLRGRRTPWWWLAVAPLLVGILAVMDDPATTPWPAGAAQLASIWILLALASVDLWFLARSVPPTRTSDQRVYRQAVWGLFAACAGAALFYVGRWTAFIAVGPERPPFTTVFGENLSTLMLVVLMTAVAFNMSTVCDEQQKRTLRDLAAHDGLTGLLNRKGFLHLAEDALLRHRGGGQLILADLDHFKTINDTHGHAAGDRAIVTFAGVCQSLVRSTDLVGRYGGEEFILLLPGASPERADDVVETISLAMARRARTGSTVLPTVSFGIAPAEMPLAEAIEHADQALYVAKETGRDRAIHYARTA</sequence>
<dbReference type="KEGG" id="nsn:EXE58_07590"/>
<dbReference type="Gene3D" id="3.30.70.270">
    <property type="match status" value="1"/>
</dbReference>
<feature type="transmembrane region" description="Helical" evidence="1">
    <location>
        <begin position="198"/>
        <end position="218"/>
    </location>
</feature>
<feature type="transmembrane region" description="Helical" evidence="1">
    <location>
        <begin position="120"/>
        <end position="139"/>
    </location>
</feature>
<gene>
    <name evidence="3" type="ORF">EXE58_07590</name>
</gene>
<protein>
    <submittedName>
        <fullName evidence="3">GGDEF domain-containing protein</fullName>
    </submittedName>
</protein>
<dbReference type="InterPro" id="IPR050469">
    <property type="entry name" value="Diguanylate_Cyclase"/>
</dbReference>
<dbReference type="GO" id="GO:0052621">
    <property type="term" value="F:diguanylate cyclase activity"/>
    <property type="evidence" value="ECO:0007669"/>
    <property type="project" value="TreeGrafter"/>
</dbReference>
<dbReference type="PANTHER" id="PTHR45138">
    <property type="entry name" value="REGULATORY COMPONENTS OF SENSORY TRANSDUCTION SYSTEM"/>
    <property type="match status" value="1"/>
</dbReference>
<dbReference type="OrthoDB" id="23692at2"/>
<dbReference type="AlphaFoldDB" id="A0A4P7IEY9"/>
<keyword evidence="4" id="KW-1185">Reference proteome</keyword>
<reference evidence="3 4" key="1">
    <citation type="submission" date="2019-03" db="EMBL/GenBank/DDBJ databases">
        <title>Three New Species of Nocardioides, Nocardioides euryhalodurans sp. nov., Nocardioides seonyuensis sp. nov. and Nocardioides eburneoflavus sp. nov. Iolated from Soil.</title>
        <authorList>
            <person name="Roh S.G."/>
            <person name="Lee C."/>
            <person name="Kim M.-K."/>
            <person name="Kim S.B."/>
        </authorList>
    </citation>
    <scope>NUCLEOTIDE SEQUENCE [LARGE SCALE GENOMIC DNA]</scope>
    <source>
        <strain evidence="3 4">MMS17-SY207-3</strain>
    </source>
</reference>
<feature type="transmembrane region" description="Helical" evidence="1">
    <location>
        <begin position="60"/>
        <end position="80"/>
    </location>
</feature>
<dbReference type="Proteomes" id="UP000294853">
    <property type="component" value="Chromosome"/>
</dbReference>
<feature type="transmembrane region" description="Helical" evidence="1">
    <location>
        <begin position="159"/>
        <end position="178"/>
    </location>
</feature>
<dbReference type="PROSITE" id="PS50887">
    <property type="entry name" value="GGDEF"/>
    <property type="match status" value="1"/>
</dbReference>
<dbReference type="EMBL" id="CP038436">
    <property type="protein sequence ID" value="QBX55330.1"/>
    <property type="molecule type" value="Genomic_DNA"/>
</dbReference>
<keyword evidence="1" id="KW-0472">Membrane</keyword>
<dbReference type="Pfam" id="PF00990">
    <property type="entry name" value="GGDEF"/>
    <property type="match status" value="1"/>
</dbReference>
<proteinExistence type="predicted"/>
<dbReference type="InterPro" id="IPR000160">
    <property type="entry name" value="GGDEF_dom"/>
</dbReference>
<evidence type="ECO:0000313" key="4">
    <source>
        <dbReference type="Proteomes" id="UP000294853"/>
    </source>
</evidence>
<feature type="transmembrane region" description="Helical" evidence="1">
    <location>
        <begin position="6"/>
        <end position="27"/>
    </location>
</feature>
<keyword evidence="1" id="KW-0812">Transmembrane</keyword>
<dbReference type="FunFam" id="3.30.70.270:FF:000001">
    <property type="entry name" value="Diguanylate cyclase domain protein"/>
    <property type="match status" value="1"/>
</dbReference>
<organism evidence="3 4">
    <name type="scientific">Nocardioides seonyuensis</name>
    <dbReference type="NCBI Taxonomy" id="2518371"/>
    <lineage>
        <taxon>Bacteria</taxon>
        <taxon>Bacillati</taxon>
        <taxon>Actinomycetota</taxon>
        <taxon>Actinomycetes</taxon>
        <taxon>Propionibacteriales</taxon>
        <taxon>Nocardioidaceae</taxon>
        <taxon>Nocardioides</taxon>
    </lineage>
</organism>
<dbReference type="PANTHER" id="PTHR45138:SF9">
    <property type="entry name" value="DIGUANYLATE CYCLASE DGCM-RELATED"/>
    <property type="match status" value="1"/>
</dbReference>
<dbReference type="InterPro" id="IPR029787">
    <property type="entry name" value="Nucleotide_cyclase"/>
</dbReference>
<evidence type="ECO:0000259" key="2">
    <source>
        <dbReference type="PROSITE" id="PS50887"/>
    </source>
</evidence>
<dbReference type="RefSeq" id="WP_135267322.1">
    <property type="nucleotide sequence ID" value="NZ_CP038436.1"/>
</dbReference>
<accession>A0A4P7IEY9</accession>
<feature type="domain" description="GGDEF" evidence="2">
    <location>
        <begin position="257"/>
        <end position="385"/>
    </location>
</feature>
<dbReference type="InterPro" id="IPR043128">
    <property type="entry name" value="Rev_trsase/Diguanyl_cyclase"/>
</dbReference>
<keyword evidence="1" id="KW-1133">Transmembrane helix</keyword>
<feature type="transmembrane region" description="Helical" evidence="1">
    <location>
        <begin position="92"/>
        <end position="108"/>
    </location>
</feature>